<reference evidence="5 6" key="2">
    <citation type="submission" date="2024-10" db="EMBL/GenBank/DDBJ databases">
        <authorList>
            <person name="Ryan C."/>
        </authorList>
    </citation>
    <scope>NUCLEOTIDE SEQUENCE [LARGE SCALE GENOMIC DNA]</scope>
</reference>
<evidence type="ECO:0000259" key="4">
    <source>
        <dbReference type="Pfam" id="PF08263"/>
    </source>
</evidence>
<evidence type="ECO:0000313" key="5">
    <source>
        <dbReference type="EMBL" id="CAL4981100.1"/>
    </source>
</evidence>
<accession>A0ABC9AK71</accession>
<dbReference type="PANTHER" id="PTHR47988">
    <property type="entry name" value="SOMATIC EMBRYOGENESIS RECEPTOR KINASE 1"/>
    <property type="match status" value="1"/>
</dbReference>
<name>A0ABC9AK71_9POAL</name>
<proteinExistence type="predicted"/>
<dbReference type="Pfam" id="PF00560">
    <property type="entry name" value="LRR_1"/>
    <property type="match status" value="1"/>
</dbReference>
<evidence type="ECO:0000313" key="6">
    <source>
        <dbReference type="Proteomes" id="UP001497457"/>
    </source>
</evidence>
<dbReference type="InterPro" id="IPR001611">
    <property type="entry name" value="Leu-rich_rpt"/>
</dbReference>
<keyword evidence="6" id="KW-1185">Reference proteome</keyword>
<keyword evidence="3" id="KW-0677">Repeat</keyword>
<evidence type="ECO:0000256" key="3">
    <source>
        <dbReference type="ARBA" id="ARBA00022737"/>
    </source>
</evidence>
<dbReference type="Pfam" id="PF12799">
    <property type="entry name" value="LRR_4"/>
    <property type="match status" value="1"/>
</dbReference>
<dbReference type="InterPro" id="IPR025875">
    <property type="entry name" value="Leu-rich_rpt_4"/>
</dbReference>
<dbReference type="Gene3D" id="3.80.10.10">
    <property type="entry name" value="Ribonuclease Inhibitor"/>
    <property type="match status" value="1"/>
</dbReference>
<dbReference type="AlphaFoldDB" id="A0ABC9AK71"/>
<dbReference type="SUPFAM" id="SSF52058">
    <property type="entry name" value="L domain-like"/>
    <property type="match status" value="1"/>
</dbReference>
<dbReference type="InterPro" id="IPR013210">
    <property type="entry name" value="LRR_N_plant-typ"/>
</dbReference>
<dbReference type="Proteomes" id="UP001497457">
    <property type="component" value="Chromosome 21rd"/>
</dbReference>
<organism evidence="5 6">
    <name type="scientific">Urochloa decumbens</name>
    <dbReference type="NCBI Taxonomy" id="240449"/>
    <lineage>
        <taxon>Eukaryota</taxon>
        <taxon>Viridiplantae</taxon>
        <taxon>Streptophyta</taxon>
        <taxon>Embryophyta</taxon>
        <taxon>Tracheophyta</taxon>
        <taxon>Spermatophyta</taxon>
        <taxon>Magnoliopsida</taxon>
        <taxon>Liliopsida</taxon>
        <taxon>Poales</taxon>
        <taxon>Poaceae</taxon>
        <taxon>PACMAD clade</taxon>
        <taxon>Panicoideae</taxon>
        <taxon>Panicodae</taxon>
        <taxon>Paniceae</taxon>
        <taxon>Melinidinae</taxon>
        <taxon>Urochloa</taxon>
    </lineage>
</organism>
<protein>
    <recommendedName>
        <fullName evidence="4">Leucine-rich repeat-containing N-terminal plant-type domain-containing protein</fullName>
    </recommendedName>
</protein>
<reference evidence="6" key="1">
    <citation type="submission" date="2024-06" db="EMBL/GenBank/DDBJ databases">
        <authorList>
            <person name="Ryan C."/>
        </authorList>
    </citation>
    <scope>NUCLEOTIDE SEQUENCE [LARGE SCALE GENOMIC DNA]</scope>
</reference>
<feature type="domain" description="Leucine-rich repeat-containing N-terminal plant-type" evidence="4">
    <location>
        <begin position="48"/>
        <end position="71"/>
    </location>
</feature>
<sequence length="208" mass="22660">MGAEFEAIATVAVYQSTSTDLAYLSSQEYNIDGNGDILYEQRQVWRDRYNVLESWDPTLVNPCTWLHITCNNDNSVIAVDLGNAGLAGYLIPDLGGLKNLRFLILSENNLTGSIPPSLGDLKSLTNLELQKNSLSGAIPASLGNIRTLQFLRLNGNMLTGKLPIEILSLVTVGNLSELNVVNNNLDGTVRTSRPRVTAIIQDKLKTAT</sequence>
<dbReference type="FunFam" id="3.80.10.10:FF:000024">
    <property type="entry name" value="Somatic embryogenesis receptor kinase 1"/>
    <property type="match status" value="1"/>
</dbReference>
<gene>
    <name evidence="5" type="ORF">URODEC1_LOCUS55987</name>
</gene>
<dbReference type="Pfam" id="PF08263">
    <property type="entry name" value="LRRNT_2"/>
    <property type="match status" value="1"/>
</dbReference>
<dbReference type="InterPro" id="IPR032675">
    <property type="entry name" value="LRR_dom_sf"/>
</dbReference>
<dbReference type="EMBL" id="OZ075131">
    <property type="protein sequence ID" value="CAL4981100.1"/>
    <property type="molecule type" value="Genomic_DNA"/>
</dbReference>
<evidence type="ECO:0000256" key="1">
    <source>
        <dbReference type="ARBA" id="ARBA00022614"/>
    </source>
</evidence>
<evidence type="ECO:0000256" key="2">
    <source>
        <dbReference type="ARBA" id="ARBA00022729"/>
    </source>
</evidence>
<keyword evidence="2" id="KW-0732">Signal</keyword>
<keyword evidence="1" id="KW-0433">Leucine-rich repeat</keyword>